<keyword evidence="2 3" id="KW-0802">TPR repeat</keyword>
<dbReference type="SUPFAM" id="SSF48452">
    <property type="entry name" value="TPR-like"/>
    <property type="match status" value="1"/>
</dbReference>
<dbReference type="AlphaFoldDB" id="W8EUS0"/>
<accession>W8EUS0</accession>
<name>W8EUS0_9BACT</name>
<feature type="transmembrane region" description="Helical" evidence="4">
    <location>
        <begin position="308"/>
        <end position="332"/>
    </location>
</feature>
<dbReference type="eggNOG" id="COG0457">
    <property type="taxonomic scope" value="Bacteria"/>
</dbReference>
<evidence type="ECO:0000256" key="4">
    <source>
        <dbReference type="SAM" id="Phobius"/>
    </source>
</evidence>
<dbReference type="PATRIC" id="fig|1227739.3.peg.951"/>
<keyword evidence="6" id="KW-1185">Reference proteome</keyword>
<dbReference type="EMBL" id="CP007145">
    <property type="protein sequence ID" value="AHJ96293.1"/>
    <property type="molecule type" value="Genomic_DNA"/>
</dbReference>
<dbReference type="OrthoDB" id="868419at2"/>
<evidence type="ECO:0000313" key="6">
    <source>
        <dbReference type="Proteomes" id="UP000019423"/>
    </source>
</evidence>
<organism evidence="5 6">
    <name type="scientific">Hymenobacter swuensis DY53</name>
    <dbReference type="NCBI Taxonomy" id="1227739"/>
    <lineage>
        <taxon>Bacteria</taxon>
        <taxon>Pseudomonadati</taxon>
        <taxon>Bacteroidota</taxon>
        <taxon>Cytophagia</taxon>
        <taxon>Cytophagales</taxon>
        <taxon>Hymenobacteraceae</taxon>
        <taxon>Hymenobacter</taxon>
    </lineage>
</organism>
<dbReference type="PANTHER" id="PTHR12558">
    <property type="entry name" value="CELL DIVISION CYCLE 16,23,27"/>
    <property type="match status" value="1"/>
</dbReference>
<evidence type="ECO:0000313" key="5">
    <source>
        <dbReference type="EMBL" id="AHJ96293.1"/>
    </source>
</evidence>
<proteinExistence type="predicted"/>
<dbReference type="Gene3D" id="1.25.40.10">
    <property type="entry name" value="Tetratricopeptide repeat domain"/>
    <property type="match status" value="2"/>
</dbReference>
<protein>
    <submittedName>
        <fullName evidence="5">Uncharacterized protein</fullName>
    </submittedName>
</protein>
<evidence type="ECO:0000256" key="2">
    <source>
        <dbReference type="ARBA" id="ARBA00022803"/>
    </source>
</evidence>
<dbReference type="InterPro" id="IPR011990">
    <property type="entry name" value="TPR-like_helical_dom_sf"/>
</dbReference>
<keyword evidence="4" id="KW-1133">Transmembrane helix</keyword>
<dbReference type="PANTHER" id="PTHR12558:SF13">
    <property type="entry name" value="CELL DIVISION CYCLE PROTEIN 27 HOMOLOG"/>
    <property type="match status" value="1"/>
</dbReference>
<keyword evidence="4" id="KW-0812">Transmembrane</keyword>
<dbReference type="Pfam" id="PF07719">
    <property type="entry name" value="TPR_2"/>
    <property type="match status" value="1"/>
</dbReference>
<dbReference type="Proteomes" id="UP000019423">
    <property type="component" value="Chromosome"/>
</dbReference>
<feature type="transmembrane region" description="Helical" evidence="4">
    <location>
        <begin position="252"/>
        <end position="281"/>
    </location>
</feature>
<reference evidence="5 6" key="1">
    <citation type="submission" date="2014-01" db="EMBL/GenBank/DDBJ databases">
        <title>Complete genome sequence of ionizing-radiation resistance bacterium Hymenobacter swuensis DY53.</title>
        <authorList>
            <person name="Jung J.-H."/>
            <person name="Jeong S.-W."/>
            <person name="Joe M.-H."/>
            <person name="Cho y.-j."/>
            <person name="Kim M.-K."/>
            <person name="Lim S.-Y."/>
        </authorList>
    </citation>
    <scope>NUCLEOTIDE SEQUENCE [LARGE SCALE GENOMIC DNA]</scope>
    <source>
        <strain evidence="5 6">DY53</strain>
    </source>
</reference>
<keyword evidence="1" id="KW-0677">Repeat</keyword>
<gene>
    <name evidence="5" type="ORF">Hsw_0698</name>
</gene>
<feature type="transmembrane region" description="Helical" evidence="4">
    <location>
        <begin position="370"/>
        <end position="389"/>
    </location>
</feature>
<evidence type="ECO:0000256" key="3">
    <source>
        <dbReference type="PROSITE-ProRule" id="PRU00339"/>
    </source>
</evidence>
<feature type="transmembrane region" description="Helical" evidence="4">
    <location>
        <begin position="338"/>
        <end position="358"/>
    </location>
</feature>
<feature type="transmembrane region" description="Helical" evidence="4">
    <location>
        <begin position="395"/>
        <end position="414"/>
    </location>
</feature>
<keyword evidence="4" id="KW-0472">Membrane</keyword>
<dbReference type="Pfam" id="PF13432">
    <property type="entry name" value="TPR_16"/>
    <property type="match status" value="1"/>
</dbReference>
<dbReference type="SMART" id="SM00028">
    <property type="entry name" value="TPR"/>
    <property type="match status" value="4"/>
</dbReference>
<dbReference type="KEGG" id="hsw:Hsw_0698"/>
<dbReference type="STRING" id="1227739.Hsw_0698"/>
<dbReference type="HOGENOM" id="CLU_650160_0_0_10"/>
<feature type="repeat" description="TPR" evidence="3">
    <location>
        <begin position="41"/>
        <end position="74"/>
    </location>
</feature>
<dbReference type="RefSeq" id="WP_044001047.1">
    <property type="nucleotide sequence ID" value="NZ_CP007145.1"/>
</dbReference>
<dbReference type="InterPro" id="IPR019734">
    <property type="entry name" value="TPR_rpt"/>
</dbReference>
<evidence type="ECO:0000256" key="1">
    <source>
        <dbReference type="ARBA" id="ARBA00022737"/>
    </source>
</evidence>
<dbReference type="InterPro" id="IPR013105">
    <property type="entry name" value="TPR_2"/>
</dbReference>
<feature type="repeat" description="TPR" evidence="3">
    <location>
        <begin position="177"/>
        <end position="210"/>
    </location>
</feature>
<dbReference type="PROSITE" id="PS50005">
    <property type="entry name" value="TPR"/>
    <property type="match status" value="2"/>
</dbReference>
<sequence>MTPNSPAARWQDAVQNLLDMRRPVQAEQLLRQQLVRNPREGQAYIMLGFALYQQNRLPEARSVVQEALALNPAASEALYVLCLIEDQAGQQEAMQTALQEALRLQPTNPKYLSIQAQLHLHQGEPTAAQRAAELGLSHNPTHAGCLVVRAGALHALQHWPELAATLQQLVAAHPNLPKAHQLLGREAMRQKRFAMAQAHFQEALRLAPNDATALQGASQAIRQQLWLGRWATWLDNYLTFISEGTKQRQLKAWGHFLLILIPLSLLCVPILLFMGFEAVYWRLHPQVRQLRNRPAATRPYAQQTFRRYGPVAAFSLLLLAWATGFIWLLVWLGVPESSLGPGLTGGLTSVALAIGAAFKQASERSIPETSPLAEVLGSLLVLVTTITCVCWEDTWPFGPVTLFILTSGVGVYFIRHAWAAGQ</sequence>